<feature type="compositionally biased region" description="Low complexity" evidence="1">
    <location>
        <begin position="47"/>
        <end position="56"/>
    </location>
</feature>
<keyword evidence="3" id="KW-1185">Reference proteome</keyword>
<comment type="caution">
    <text evidence="2">The sequence shown here is derived from an EMBL/GenBank/DDBJ whole genome shotgun (WGS) entry which is preliminary data.</text>
</comment>
<sequence length="86" mass="8640">MACGSDEARGERRGLGGGTPARDPARGRGSRAGAGVGGVPSGDRPDAAGATAAVAVLQINRASASERPQRRRASSAMAHTRTPARF</sequence>
<organism evidence="2 3">
    <name type="scientific">Gryllus longicercus</name>
    <dbReference type="NCBI Taxonomy" id="2509291"/>
    <lineage>
        <taxon>Eukaryota</taxon>
        <taxon>Metazoa</taxon>
        <taxon>Ecdysozoa</taxon>
        <taxon>Arthropoda</taxon>
        <taxon>Hexapoda</taxon>
        <taxon>Insecta</taxon>
        <taxon>Pterygota</taxon>
        <taxon>Neoptera</taxon>
        <taxon>Polyneoptera</taxon>
        <taxon>Orthoptera</taxon>
        <taxon>Ensifera</taxon>
        <taxon>Gryllidea</taxon>
        <taxon>Grylloidea</taxon>
        <taxon>Gryllidae</taxon>
        <taxon>Gryllinae</taxon>
        <taxon>Gryllus</taxon>
    </lineage>
</organism>
<feature type="compositionally biased region" description="Basic and acidic residues" evidence="1">
    <location>
        <begin position="1"/>
        <end position="14"/>
    </location>
</feature>
<accession>A0AAN9YXU6</accession>
<feature type="compositionally biased region" description="Gly residues" evidence="1">
    <location>
        <begin position="30"/>
        <end position="40"/>
    </location>
</feature>
<evidence type="ECO:0000313" key="2">
    <source>
        <dbReference type="EMBL" id="KAK7788944.1"/>
    </source>
</evidence>
<dbReference type="EMBL" id="JAZDUA010000891">
    <property type="protein sequence ID" value="KAK7788944.1"/>
    <property type="molecule type" value="Genomic_DNA"/>
</dbReference>
<proteinExistence type="predicted"/>
<evidence type="ECO:0000256" key="1">
    <source>
        <dbReference type="SAM" id="MobiDB-lite"/>
    </source>
</evidence>
<evidence type="ECO:0000313" key="3">
    <source>
        <dbReference type="Proteomes" id="UP001378592"/>
    </source>
</evidence>
<protein>
    <submittedName>
        <fullName evidence="2">Uncharacterized protein</fullName>
    </submittedName>
</protein>
<feature type="region of interest" description="Disordered" evidence="1">
    <location>
        <begin position="1"/>
        <end position="86"/>
    </location>
</feature>
<reference evidence="2 3" key="1">
    <citation type="submission" date="2024-03" db="EMBL/GenBank/DDBJ databases">
        <title>The genome assembly and annotation of the cricket Gryllus longicercus Weissman &amp; Gray.</title>
        <authorList>
            <person name="Szrajer S."/>
            <person name="Gray D."/>
            <person name="Ylla G."/>
        </authorList>
    </citation>
    <scope>NUCLEOTIDE SEQUENCE [LARGE SCALE GENOMIC DNA]</scope>
    <source>
        <strain evidence="2">DAG 2021-001</strain>
        <tissue evidence="2">Whole body minus gut</tissue>
    </source>
</reference>
<dbReference type="AlphaFoldDB" id="A0AAN9YXU6"/>
<dbReference type="Proteomes" id="UP001378592">
    <property type="component" value="Unassembled WGS sequence"/>
</dbReference>
<name>A0AAN9YXU6_9ORTH</name>
<gene>
    <name evidence="2" type="ORF">R5R35_011709</name>
</gene>